<dbReference type="Proteomes" id="UP000654918">
    <property type="component" value="Unassembled WGS sequence"/>
</dbReference>
<dbReference type="AlphaFoldDB" id="A0A8H6K0A7"/>
<reference evidence="2" key="1">
    <citation type="journal article" date="2020" name="Phytopathology">
        <title>Genome Sequence Resources of Colletotrichum truncatum, C. plurivorum, C. musicola, and C. sojae: Four Species Pathogenic to Soybean (Glycine max).</title>
        <authorList>
            <person name="Rogerio F."/>
            <person name="Boufleur T.R."/>
            <person name="Ciampi-Guillardi M."/>
            <person name="Sukno S.A."/>
            <person name="Thon M.R."/>
            <person name="Massola Junior N.S."/>
            <person name="Baroncelli R."/>
        </authorList>
    </citation>
    <scope>NUCLEOTIDE SEQUENCE</scope>
    <source>
        <strain evidence="2">LFN00145</strain>
    </source>
</reference>
<evidence type="ECO:0000313" key="2">
    <source>
        <dbReference type="EMBL" id="KAF6822744.1"/>
    </source>
</evidence>
<organism evidence="2 3">
    <name type="scientific">Colletotrichum plurivorum</name>
    <dbReference type="NCBI Taxonomy" id="2175906"/>
    <lineage>
        <taxon>Eukaryota</taxon>
        <taxon>Fungi</taxon>
        <taxon>Dikarya</taxon>
        <taxon>Ascomycota</taxon>
        <taxon>Pezizomycotina</taxon>
        <taxon>Sordariomycetes</taxon>
        <taxon>Hypocreomycetidae</taxon>
        <taxon>Glomerellales</taxon>
        <taxon>Glomerellaceae</taxon>
        <taxon>Colletotrichum</taxon>
        <taxon>Colletotrichum orchidearum species complex</taxon>
    </lineage>
</organism>
<accession>A0A8H6K0A7</accession>
<sequence>MLFLATLLFLLSAANGVLAKKFMDTCSDVRFYNPDFELHFTTTWSPFLVAKCKDPGSGRETCSFLPLMHCYSNGAGFLRPSKQNGDRDDLQVFSQQRWEVYYGIEHFPCRTLMAGFGAKGLSAR</sequence>
<dbReference type="EMBL" id="WIGO01000229">
    <property type="protein sequence ID" value="KAF6822744.1"/>
    <property type="molecule type" value="Genomic_DNA"/>
</dbReference>
<evidence type="ECO:0000313" key="3">
    <source>
        <dbReference type="Proteomes" id="UP000654918"/>
    </source>
</evidence>
<gene>
    <name evidence="2" type="ORF">CPLU01_11854</name>
</gene>
<keyword evidence="3" id="KW-1185">Reference proteome</keyword>
<proteinExistence type="predicted"/>
<evidence type="ECO:0000256" key="1">
    <source>
        <dbReference type="SAM" id="SignalP"/>
    </source>
</evidence>
<protein>
    <submittedName>
        <fullName evidence="2">Uncharacterized protein</fullName>
    </submittedName>
</protein>
<feature type="signal peptide" evidence="1">
    <location>
        <begin position="1"/>
        <end position="19"/>
    </location>
</feature>
<keyword evidence="1" id="KW-0732">Signal</keyword>
<comment type="caution">
    <text evidence="2">The sequence shown here is derived from an EMBL/GenBank/DDBJ whole genome shotgun (WGS) entry which is preliminary data.</text>
</comment>
<name>A0A8H6K0A7_9PEZI</name>
<feature type="chain" id="PRO_5034112353" evidence="1">
    <location>
        <begin position="20"/>
        <end position="124"/>
    </location>
</feature>